<dbReference type="GO" id="GO:0005634">
    <property type="term" value="C:nucleus"/>
    <property type="evidence" value="ECO:0007669"/>
    <property type="project" value="TreeGrafter"/>
</dbReference>
<dbReference type="STRING" id="1230383.A0A1M8A3V0"/>
<dbReference type="OMA" id="GTCRAFF"/>
<evidence type="ECO:0000256" key="2">
    <source>
        <dbReference type="PROSITE-ProRule" id="PRU00176"/>
    </source>
</evidence>
<keyword evidence="6" id="KW-1185">Reference proteome</keyword>
<dbReference type="Gene3D" id="3.30.70.330">
    <property type="match status" value="1"/>
</dbReference>
<reference evidence="6" key="1">
    <citation type="journal article" date="2017" name="Nucleic Acids Res.">
        <title>Proteogenomics produces comprehensive and highly accurate protein-coding gene annotation in a complete genome assembly of Malassezia sympodialis.</title>
        <authorList>
            <person name="Zhu Y."/>
            <person name="Engstroem P.G."/>
            <person name="Tellgren-Roth C."/>
            <person name="Baudo C.D."/>
            <person name="Kennell J.C."/>
            <person name="Sun S."/>
            <person name="Billmyre R.B."/>
            <person name="Schroeder M.S."/>
            <person name="Andersson A."/>
            <person name="Holm T."/>
            <person name="Sigurgeirsson B."/>
            <person name="Wu G."/>
            <person name="Sankaranarayanan S.R."/>
            <person name="Siddharthan R."/>
            <person name="Sanyal K."/>
            <person name="Lundeberg J."/>
            <person name="Nystedt B."/>
            <person name="Boekhout T."/>
            <person name="Dawson T.L. Jr."/>
            <person name="Heitman J."/>
            <person name="Scheynius A."/>
            <person name="Lehtioe J."/>
        </authorList>
    </citation>
    <scope>NUCLEOTIDE SEQUENCE [LARGE SCALE GENOMIC DNA]</scope>
    <source>
        <strain evidence="6">ATCC 42132</strain>
    </source>
</reference>
<evidence type="ECO:0000259" key="4">
    <source>
        <dbReference type="PROSITE" id="PS50102"/>
    </source>
</evidence>
<feature type="domain" description="RRM" evidence="4">
    <location>
        <begin position="60"/>
        <end position="138"/>
    </location>
</feature>
<feature type="compositionally biased region" description="Polar residues" evidence="3">
    <location>
        <begin position="1"/>
        <end position="11"/>
    </location>
</feature>
<evidence type="ECO:0000256" key="1">
    <source>
        <dbReference type="ARBA" id="ARBA00022884"/>
    </source>
</evidence>
<dbReference type="PANTHER" id="PTHR19965:SF82">
    <property type="entry name" value="THO COMPLEX SUBUNIT 4"/>
    <property type="match status" value="1"/>
</dbReference>
<dbReference type="AlphaFoldDB" id="A0A1M8A3V0"/>
<evidence type="ECO:0000313" key="6">
    <source>
        <dbReference type="Proteomes" id="UP000186303"/>
    </source>
</evidence>
<dbReference type="InterPro" id="IPR035979">
    <property type="entry name" value="RBD_domain_sf"/>
</dbReference>
<dbReference type="GO" id="GO:0003729">
    <property type="term" value="F:mRNA binding"/>
    <property type="evidence" value="ECO:0007669"/>
    <property type="project" value="TreeGrafter"/>
</dbReference>
<dbReference type="PANTHER" id="PTHR19965">
    <property type="entry name" value="RNA AND EXPORT FACTOR BINDING PROTEIN"/>
    <property type="match status" value="1"/>
</dbReference>
<feature type="compositionally biased region" description="Basic residues" evidence="3">
    <location>
        <begin position="168"/>
        <end position="185"/>
    </location>
</feature>
<dbReference type="SMART" id="SM00360">
    <property type="entry name" value="RRM"/>
    <property type="match status" value="1"/>
</dbReference>
<dbReference type="InterPro" id="IPR012677">
    <property type="entry name" value="Nucleotide-bd_a/b_plait_sf"/>
</dbReference>
<dbReference type="OrthoDB" id="5382468at2759"/>
<dbReference type="InterPro" id="IPR051229">
    <property type="entry name" value="ALYREF_mRNA_export"/>
</dbReference>
<dbReference type="PROSITE" id="PS50102">
    <property type="entry name" value="RRM"/>
    <property type="match status" value="1"/>
</dbReference>
<accession>A0A1M8A3V0</accession>
<proteinExistence type="predicted"/>
<feature type="region of interest" description="Disordered" evidence="3">
    <location>
        <begin position="164"/>
        <end position="188"/>
    </location>
</feature>
<dbReference type="SUPFAM" id="SSF54928">
    <property type="entry name" value="RNA-binding domain, RBD"/>
    <property type="match status" value="1"/>
</dbReference>
<dbReference type="InterPro" id="IPR000504">
    <property type="entry name" value="RRM_dom"/>
</dbReference>
<protein>
    <recommendedName>
        <fullName evidence="4">RRM domain-containing protein</fullName>
    </recommendedName>
</protein>
<dbReference type="EMBL" id="LT671822">
    <property type="protein sequence ID" value="SHO77133.1"/>
    <property type="molecule type" value="Genomic_DNA"/>
</dbReference>
<sequence>MSTARLLQRSLQDVRAQRREDRPSMCMDATDDVWRHDLFEASHPIHARVAESKEPVRYGTKILVDNLHYEMPEQELADVLGTVGPLAKGPFLKFDAAGRSTGHAVAWYSQEADARAAVKRLDGSIVKAHPICVRIGETVALQHRGTRGRRGRLRSLSQRIGQEAAAASHRRSGKPMVRPKSKRIARGPVTAADLDAELESFMQGAPEQDARAMDTR</sequence>
<evidence type="ECO:0000313" key="5">
    <source>
        <dbReference type="EMBL" id="SHO77133.1"/>
    </source>
</evidence>
<name>A0A1M8A3V0_MALS4</name>
<gene>
    <name evidence="5" type="ORF">MSYG_1473</name>
</gene>
<keyword evidence="1 2" id="KW-0694">RNA-binding</keyword>
<organism evidence="5 6">
    <name type="scientific">Malassezia sympodialis (strain ATCC 42132)</name>
    <name type="common">Atopic eczema-associated yeast</name>
    <dbReference type="NCBI Taxonomy" id="1230383"/>
    <lineage>
        <taxon>Eukaryota</taxon>
        <taxon>Fungi</taxon>
        <taxon>Dikarya</taxon>
        <taxon>Basidiomycota</taxon>
        <taxon>Ustilaginomycotina</taxon>
        <taxon>Malasseziomycetes</taxon>
        <taxon>Malasseziales</taxon>
        <taxon>Malasseziaceae</taxon>
        <taxon>Malassezia</taxon>
    </lineage>
</organism>
<evidence type="ECO:0000256" key="3">
    <source>
        <dbReference type="SAM" id="MobiDB-lite"/>
    </source>
</evidence>
<dbReference type="Proteomes" id="UP000186303">
    <property type="component" value="Chromosome 2"/>
</dbReference>
<dbReference type="Pfam" id="PF00076">
    <property type="entry name" value="RRM_1"/>
    <property type="match status" value="1"/>
</dbReference>
<dbReference type="VEuPathDB" id="FungiDB:MSYG_1473"/>
<feature type="region of interest" description="Disordered" evidence="3">
    <location>
        <begin position="1"/>
        <end position="23"/>
    </location>
</feature>